<dbReference type="AlphaFoldDB" id="A0A5P1DDH3"/>
<proteinExistence type="predicted"/>
<evidence type="ECO:0000313" key="5">
    <source>
        <dbReference type="Proteomes" id="UP000620382"/>
    </source>
</evidence>
<evidence type="ECO:0000313" key="2">
    <source>
        <dbReference type="EMBL" id="MBK3462779.1"/>
    </source>
</evidence>
<dbReference type="Proteomes" id="UP000408764">
    <property type="component" value="Unassembled WGS sequence"/>
</dbReference>
<sequence>MKEISLQDVKNFINVPEVPRHEDDDVRAYLESLGINYETSEYNRNRSRSPRSIQESQTDLRFAVQEGIDGAAKARNPEHALSPILAGLADFIAPGAADRFDSKGQLDHLRTALGGEGGASNGTRSLPGEQKQPDPQTYDKVAGDLAQSFRLFADSNSNLGALFESLKGAFSEANQAGLETEKLLAGLAGALKKPA</sequence>
<keyword evidence="5" id="KW-1185">Reference proteome</keyword>
<protein>
    <submittedName>
        <fullName evidence="3">Uncharacterized protein</fullName>
    </submittedName>
</protein>
<name>A0A5P1DDH3_9PSED</name>
<comment type="caution">
    <text evidence="3">The sequence shown here is derived from an EMBL/GenBank/DDBJ whole genome shotgun (WGS) entry which is preliminary data.</text>
</comment>
<gene>
    <name evidence="3" type="ORF">FRT59_13680</name>
    <name evidence="2" type="ORF">JJD71_27300</name>
</gene>
<dbReference type="Proteomes" id="UP000620382">
    <property type="component" value="Unassembled WGS sequence"/>
</dbReference>
<evidence type="ECO:0000313" key="3">
    <source>
        <dbReference type="EMBL" id="MRJ38010.1"/>
    </source>
</evidence>
<dbReference type="OrthoDB" id="9982512at2"/>
<evidence type="ECO:0000256" key="1">
    <source>
        <dbReference type="SAM" id="MobiDB-lite"/>
    </source>
</evidence>
<dbReference type="EMBL" id="JAENSR010000010">
    <property type="protein sequence ID" value="MBK3462779.1"/>
    <property type="molecule type" value="Genomic_DNA"/>
</dbReference>
<evidence type="ECO:0000313" key="4">
    <source>
        <dbReference type="Proteomes" id="UP000408764"/>
    </source>
</evidence>
<dbReference type="RefSeq" id="WP_153871417.1">
    <property type="nucleotide sequence ID" value="NZ_JAEKCT010000024.1"/>
</dbReference>
<reference evidence="2 5" key="2">
    <citation type="submission" date="2021-01" db="EMBL/GenBank/DDBJ databases">
        <title>Antibiotic resistance and phylogeny of Pseudomonas spp. isolated over three decades from chicken meat in the Norwegian food chain.</title>
        <authorList>
            <person name="Moen B."/>
        </authorList>
    </citation>
    <scope>NUCLEOTIDE SEQUENCE [LARGE SCALE GENOMIC DNA]</scope>
    <source>
        <strain evidence="2 5">MF6766</strain>
    </source>
</reference>
<dbReference type="EMBL" id="VOIW01000003">
    <property type="protein sequence ID" value="MRJ38010.1"/>
    <property type="molecule type" value="Genomic_DNA"/>
</dbReference>
<accession>A0A5P1DDH3</accession>
<feature type="region of interest" description="Disordered" evidence="1">
    <location>
        <begin position="113"/>
        <end position="139"/>
    </location>
</feature>
<reference evidence="3 4" key="1">
    <citation type="submission" date="2019-08" db="EMBL/GenBank/DDBJ databases">
        <title>Pseudomonas haemolytica sp. nov. isolated from raw milk and skim milk concentrate.</title>
        <authorList>
            <person name="Hofmann K."/>
            <person name="Huptas C."/>
            <person name="Doll E."/>
            <person name="Scherer S."/>
            <person name="Wenning M."/>
        </authorList>
    </citation>
    <scope>NUCLEOTIDE SEQUENCE [LARGE SCALE GENOMIC DNA]</scope>
    <source>
        <strain evidence="3 4">DSM 108987</strain>
    </source>
</reference>
<organism evidence="3 4">
    <name type="scientific">Pseudomonas haemolytica</name>
    <dbReference type="NCBI Taxonomy" id="2600065"/>
    <lineage>
        <taxon>Bacteria</taxon>
        <taxon>Pseudomonadati</taxon>
        <taxon>Pseudomonadota</taxon>
        <taxon>Gammaproteobacteria</taxon>
        <taxon>Pseudomonadales</taxon>
        <taxon>Pseudomonadaceae</taxon>
        <taxon>Pseudomonas</taxon>
    </lineage>
</organism>